<feature type="region of interest" description="Disordered" evidence="1">
    <location>
        <begin position="1"/>
        <end position="225"/>
    </location>
</feature>
<feature type="compositionally biased region" description="Basic and acidic residues" evidence="1">
    <location>
        <begin position="102"/>
        <end position="112"/>
    </location>
</feature>
<proteinExistence type="predicted"/>
<feature type="compositionally biased region" description="Basic and acidic residues" evidence="1">
    <location>
        <begin position="49"/>
        <end position="63"/>
    </location>
</feature>
<reference evidence="3" key="1">
    <citation type="submission" date="2016-11" db="UniProtKB">
        <authorList>
            <consortium name="WormBaseParasite"/>
        </authorList>
    </citation>
    <scope>IDENTIFICATION</scope>
</reference>
<accession>A0A1I7YWL4</accession>
<evidence type="ECO:0000256" key="1">
    <source>
        <dbReference type="SAM" id="MobiDB-lite"/>
    </source>
</evidence>
<dbReference type="WBParaSite" id="L893_g20253.t1">
    <property type="protein sequence ID" value="L893_g20253.t1"/>
    <property type="gene ID" value="L893_g20253"/>
</dbReference>
<feature type="compositionally biased region" description="Basic and acidic residues" evidence="1">
    <location>
        <begin position="211"/>
        <end position="221"/>
    </location>
</feature>
<feature type="compositionally biased region" description="Basic and acidic residues" evidence="1">
    <location>
        <begin position="1"/>
        <end position="15"/>
    </location>
</feature>
<sequence length="410" mass="45069">MTRSNHGRDSDRCESPFKVPIAKTLGPSRQSTHKADPSDQRTPTPSGTHELDPKFPSFQERRQPCAAQVSGDGGGDPKCKKSRRRRSAAARVALRITGGAREVTEQGAESKKASAAKETLGRADRAQIPKTPDAAERTPRGDSPKRVSTRRQQHESGGDGEFAENWISQRRAPTVNDGHNGGGDSTQRATIQLPPPSREARELTTPSSPVEGDHRCRDHGGEAVPSIKRRYRRRRPEITETSYQETENAIDRIGGAEEGTCGAGDPWARTSPACRLLPGVGLHCAWEECGRTRGLQEGILRSERPRRSHRLLGGSEVNLSSSGDKDQSRFLCLNLVLCDAISGAITTPKVQKSFDQENIRVYLFPRFDICCNVLPLAQKHLKVDRIVTIIPNYSKLRIFPNNSVDGEPLP</sequence>
<feature type="compositionally biased region" description="Basic and acidic residues" evidence="1">
    <location>
        <begin position="119"/>
        <end position="145"/>
    </location>
</feature>
<evidence type="ECO:0000313" key="3">
    <source>
        <dbReference type="WBParaSite" id="L893_g20253.t1"/>
    </source>
</evidence>
<keyword evidence="2" id="KW-1185">Reference proteome</keyword>
<organism evidence="2 3">
    <name type="scientific">Steinernema glaseri</name>
    <dbReference type="NCBI Taxonomy" id="37863"/>
    <lineage>
        <taxon>Eukaryota</taxon>
        <taxon>Metazoa</taxon>
        <taxon>Ecdysozoa</taxon>
        <taxon>Nematoda</taxon>
        <taxon>Chromadorea</taxon>
        <taxon>Rhabditida</taxon>
        <taxon>Tylenchina</taxon>
        <taxon>Panagrolaimomorpha</taxon>
        <taxon>Strongyloidoidea</taxon>
        <taxon>Steinernematidae</taxon>
        <taxon>Steinernema</taxon>
    </lineage>
</organism>
<dbReference type="Proteomes" id="UP000095287">
    <property type="component" value="Unplaced"/>
</dbReference>
<name>A0A1I7YWL4_9BILA</name>
<protein>
    <submittedName>
        <fullName evidence="3">Uncharacterized protein</fullName>
    </submittedName>
</protein>
<evidence type="ECO:0000313" key="2">
    <source>
        <dbReference type="Proteomes" id="UP000095287"/>
    </source>
</evidence>
<dbReference type="AlphaFoldDB" id="A0A1I7YWL4"/>